<dbReference type="PANTHER" id="PTHR37422:SF23">
    <property type="entry name" value="TEICHURONIC ACID BIOSYNTHESIS PROTEIN TUAE"/>
    <property type="match status" value="1"/>
</dbReference>
<evidence type="ECO:0000313" key="9">
    <source>
        <dbReference type="Proteomes" id="UP000321353"/>
    </source>
</evidence>
<dbReference type="KEGG" id="smam:Mal15_35590"/>
<evidence type="ECO:0000256" key="1">
    <source>
        <dbReference type="ARBA" id="ARBA00004141"/>
    </source>
</evidence>
<evidence type="ECO:0000256" key="5">
    <source>
        <dbReference type="PROSITE-ProRule" id="PRU00339"/>
    </source>
</evidence>
<feature type="transmembrane region" description="Helical" evidence="6">
    <location>
        <begin position="297"/>
        <end position="315"/>
    </location>
</feature>
<evidence type="ECO:0000256" key="6">
    <source>
        <dbReference type="SAM" id="Phobius"/>
    </source>
</evidence>
<feature type="transmembrane region" description="Helical" evidence="6">
    <location>
        <begin position="517"/>
        <end position="537"/>
    </location>
</feature>
<organism evidence="8 9">
    <name type="scientific">Stieleria maiorica</name>
    <dbReference type="NCBI Taxonomy" id="2795974"/>
    <lineage>
        <taxon>Bacteria</taxon>
        <taxon>Pseudomonadati</taxon>
        <taxon>Planctomycetota</taxon>
        <taxon>Planctomycetia</taxon>
        <taxon>Pirellulales</taxon>
        <taxon>Pirellulaceae</taxon>
        <taxon>Stieleria</taxon>
    </lineage>
</organism>
<name>A0A5B9MIL3_9BACT</name>
<dbReference type="GO" id="GO:0016874">
    <property type="term" value="F:ligase activity"/>
    <property type="evidence" value="ECO:0007669"/>
    <property type="project" value="UniProtKB-KW"/>
</dbReference>
<feature type="transmembrane region" description="Helical" evidence="6">
    <location>
        <begin position="252"/>
        <end position="268"/>
    </location>
</feature>
<feature type="domain" description="O-antigen ligase-related" evidence="7">
    <location>
        <begin position="261"/>
        <end position="411"/>
    </location>
</feature>
<dbReference type="PROSITE" id="PS50005">
    <property type="entry name" value="TPR"/>
    <property type="match status" value="1"/>
</dbReference>
<feature type="transmembrane region" description="Helical" evidence="6">
    <location>
        <begin position="202"/>
        <end position="219"/>
    </location>
</feature>
<dbReference type="GO" id="GO:0016020">
    <property type="term" value="C:membrane"/>
    <property type="evidence" value="ECO:0007669"/>
    <property type="project" value="UniProtKB-SubCell"/>
</dbReference>
<feature type="transmembrane region" description="Helical" evidence="6">
    <location>
        <begin position="153"/>
        <end position="172"/>
    </location>
</feature>
<keyword evidence="5" id="KW-0802">TPR repeat</keyword>
<feature type="transmembrane region" description="Helical" evidence="6">
    <location>
        <begin position="274"/>
        <end position="290"/>
    </location>
</feature>
<feature type="transmembrane region" description="Helical" evidence="6">
    <location>
        <begin position="127"/>
        <end position="146"/>
    </location>
</feature>
<sequence>MFYWIAAIALAITPGIVASDFGGILPWTKYTSALAIASACSIALIARLVSIGCPGEIRLPGRAFAATGLLLACSIYAGLQTVPLPAGVIAWLSPASYSAYVTWAGEIIDIDPSQSIPISLAPFDSRHAIACLSIAVLISFFSVLVFQHRGRMAFLLSAIAIGACSVAVIGLGRKLFPDFHLWSFRSGGEGAPFGTFLNRNNAALAINVGVAAALGLLVYRTTALMHQRGAASMPESGGGRASLNGLWLRDPLLLGSLVSLCVCLIGVLGCGSRGGLLAMLVAAAATTFFARQQMVRLGVPVTVIAVVALIAVVLLRTGSIGPQTLREDTIGQIGATVSADGNRLSGDTRLAHWPDGFRAAWEHFPGGSGLASYGYAYLPWQETSPWRHCLHADNLWLEMLAELGLAGLVLAALATLLIVSGLKRLHRSSDPIDQGLWVCGCFLSIVIAVSQTFDFGLVLPANLIAVATILPVVLARSSLVIVAAKQSDEAGKGAKPKLQLVTSGPWWRSPTPVRQRVVQTGCAVGLLIVAAVAIARLRRDSAVDYTLRTAEIELRAHRTDQPWLDSMAAECRTLAERHPHPDLLDLRTRLEFERGRLLELDAMNVTRLPEDHQTAAYALTSRGRRRLSWRASEPTLSNNVTDAGRSVPALPLLPSFRRPESPYASALRSSEESLRQRPLAMPPRIDQVFLEFVHQTPPRTKTAIEQSAELFRNTPELQLRFGALAANHGDYVTATKAWKRAATLDPGMVTRVLGRARRFPDFPVRDVIPDIADRKARADQYLN</sequence>
<feature type="transmembrane region" description="Helical" evidence="6">
    <location>
        <begin position="61"/>
        <end position="79"/>
    </location>
</feature>
<keyword evidence="3 6" id="KW-1133">Transmembrane helix</keyword>
<feature type="transmembrane region" description="Helical" evidence="6">
    <location>
        <begin position="28"/>
        <end position="49"/>
    </location>
</feature>
<dbReference type="PANTHER" id="PTHR37422">
    <property type="entry name" value="TEICHURONIC ACID BIOSYNTHESIS PROTEIN TUAE"/>
    <property type="match status" value="1"/>
</dbReference>
<dbReference type="Proteomes" id="UP000321353">
    <property type="component" value="Chromosome"/>
</dbReference>
<keyword evidence="2 6" id="KW-0812">Transmembrane</keyword>
<dbReference type="EMBL" id="CP036264">
    <property type="protein sequence ID" value="QEF99494.1"/>
    <property type="molecule type" value="Genomic_DNA"/>
</dbReference>
<dbReference type="Pfam" id="PF04932">
    <property type="entry name" value="Wzy_C"/>
    <property type="match status" value="1"/>
</dbReference>
<keyword evidence="9" id="KW-1185">Reference proteome</keyword>
<protein>
    <submittedName>
        <fullName evidence="8">O-Antigen ligase</fullName>
    </submittedName>
</protein>
<evidence type="ECO:0000256" key="3">
    <source>
        <dbReference type="ARBA" id="ARBA00022989"/>
    </source>
</evidence>
<accession>A0A5B9MIL3</accession>
<reference evidence="8 9" key="1">
    <citation type="submission" date="2019-02" db="EMBL/GenBank/DDBJ databases">
        <title>Planctomycetal bacteria perform biofilm scaping via a novel small molecule.</title>
        <authorList>
            <person name="Jeske O."/>
            <person name="Boedeker C."/>
            <person name="Wiegand S."/>
            <person name="Breitling P."/>
            <person name="Kallscheuer N."/>
            <person name="Jogler M."/>
            <person name="Rohde M."/>
            <person name="Petersen J."/>
            <person name="Medema M.H."/>
            <person name="Surup F."/>
            <person name="Jogler C."/>
        </authorList>
    </citation>
    <scope>NUCLEOTIDE SEQUENCE [LARGE SCALE GENOMIC DNA]</scope>
    <source>
        <strain evidence="8 9">Mal15</strain>
    </source>
</reference>
<feature type="transmembrane region" description="Helical" evidence="6">
    <location>
        <begin position="434"/>
        <end position="453"/>
    </location>
</feature>
<dbReference type="InterPro" id="IPR051533">
    <property type="entry name" value="WaaL-like"/>
</dbReference>
<gene>
    <name evidence="8" type="ORF">Mal15_35590</name>
</gene>
<proteinExistence type="predicted"/>
<dbReference type="InterPro" id="IPR019734">
    <property type="entry name" value="TPR_rpt"/>
</dbReference>
<evidence type="ECO:0000313" key="8">
    <source>
        <dbReference type="EMBL" id="QEF99494.1"/>
    </source>
</evidence>
<comment type="subcellular location">
    <subcellularLocation>
        <location evidence="1">Membrane</location>
        <topology evidence="1">Multi-pass membrane protein</topology>
    </subcellularLocation>
</comment>
<dbReference type="InterPro" id="IPR007016">
    <property type="entry name" value="O-antigen_ligase-rel_domated"/>
</dbReference>
<dbReference type="AlphaFoldDB" id="A0A5B9MIL3"/>
<feature type="transmembrane region" description="Helical" evidence="6">
    <location>
        <begin position="403"/>
        <end position="422"/>
    </location>
</feature>
<keyword evidence="8" id="KW-0436">Ligase</keyword>
<dbReference type="RefSeq" id="WP_233902850.1">
    <property type="nucleotide sequence ID" value="NZ_CP036264.1"/>
</dbReference>
<evidence type="ECO:0000256" key="4">
    <source>
        <dbReference type="ARBA" id="ARBA00023136"/>
    </source>
</evidence>
<feature type="transmembrane region" description="Helical" evidence="6">
    <location>
        <begin position="459"/>
        <end position="482"/>
    </location>
</feature>
<keyword evidence="4 6" id="KW-0472">Membrane</keyword>
<feature type="repeat" description="TPR" evidence="5">
    <location>
        <begin position="715"/>
        <end position="748"/>
    </location>
</feature>
<evidence type="ECO:0000259" key="7">
    <source>
        <dbReference type="Pfam" id="PF04932"/>
    </source>
</evidence>
<evidence type="ECO:0000256" key="2">
    <source>
        <dbReference type="ARBA" id="ARBA00022692"/>
    </source>
</evidence>